<sequence length="444" mass="50953">MNKIINLILVNSTNSVWKKTLKNYQNVDVSNFPESIKSKKDRYFSISYDDNNITDCNFEIKYQIMDSQNNSFIIRGRYKIEIGRFDLEIYLDNLETRNHKKDSIVSLAWKPNELVHFFLIGDAGNYIGPDINTESWMQDHRNILGELPINKLCIPGSHDAGMSAVTWKTFLAAKCNTLTQSNNVLGQLKLGIRYFDIRPVLSDGEFFTGHYRNIAIWEGANGESIKSIIDGINLFTESHNELIIIRLDHSLNLDVGLLKKYRPFNQKDWFVLFDQLANIKHLYYHNGKKDISESTLNTLTNDGTRPAVLFFIENKKAVVDLGKYKNAGFFYLSELGMYHLYSNTNSVFQMGSDQIKKMNDYSPKQYFELSWILTQSPAQATTCATTLTSDIKHLANEANDKLVTYLHQHITDTVYPNIILIDNVRDTVAATFSLAINWRISSSK</sequence>
<dbReference type="Gene3D" id="3.20.20.190">
    <property type="entry name" value="Phosphatidylinositol (PI) phosphodiesterase"/>
    <property type="match status" value="1"/>
</dbReference>
<comment type="caution">
    <text evidence="1">The sequence shown here is derived from an EMBL/GenBank/DDBJ whole genome shotgun (WGS) entry which is preliminary data.</text>
</comment>
<dbReference type="RefSeq" id="WP_086109428.1">
    <property type="nucleotide sequence ID" value="NZ_CAWNGD010000013.1"/>
</dbReference>
<dbReference type="PANTHER" id="PTHR13593">
    <property type="match status" value="1"/>
</dbReference>
<keyword evidence="2" id="KW-1185">Reference proteome</keyword>
<evidence type="ECO:0008006" key="3">
    <source>
        <dbReference type="Google" id="ProtNLM"/>
    </source>
</evidence>
<dbReference type="STRING" id="351656.Xvie_02292"/>
<dbReference type="PROSITE" id="PS50007">
    <property type="entry name" value="PIPLC_X_DOMAIN"/>
    <property type="match status" value="1"/>
</dbReference>
<dbReference type="Proteomes" id="UP000194350">
    <property type="component" value="Unassembled WGS sequence"/>
</dbReference>
<dbReference type="EMBL" id="MUBJ01000011">
    <property type="protein sequence ID" value="OTA15955.1"/>
    <property type="molecule type" value="Genomic_DNA"/>
</dbReference>
<evidence type="ECO:0000313" key="1">
    <source>
        <dbReference type="EMBL" id="OTA15955.1"/>
    </source>
</evidence>
<accession>A0A1Y2SB75</accession>
<dbReference type="InterPro" id="IPR051057">
    <property type="entry name" value="PI-PLC_domain"/>
</dbReference>
<dbReference type="PANTHER" id="PTHR13593:SF113">
    <property type="entry name" value="SI:DKEY-266F7.9"/>
    <property type="match status" value="1"/>
</dbReference>
<reference evidence="1 2" key="1">
    <citation type="submission" date="2016-10" db="EMBL/GenBank/DDBJ databases">
        <title>Systematic genetic and metabolomic analysis of Xenorhabdus and Photorhabdus spp., highlights the requirements for a dual symbiotic and pathogenic life style.</title>
        <authorList>
            <person name="Tobias N.J."/>
            <person name="Wolff H."/>
            <person name="Djahanschiri B."/>
            <person name="Pidot S.J."/>
            <person name="Stinear T.P."/>
            <person name="Ebersberger I."/>
            <person name="Bode H.B."/>
        </authorList>
    </citation>
    <scope>NUCLEOTIDE SEQUENCE [LARGE SCALE GENOMIC DNA]</scope>
    <source>
        <strain evidence="1 2">DSM 22392</strain>
    </source>
</reference>
<evidence type="ECO:0000313" key="2">
    <source>
        <dbReference type="Proteomes" id="UP000194350"/>
    </source>
</evidence>
<dbReference type="SUPFAM" id="SSF51695">
    <property type="entry name" value="PLC-like phosphodiesterases"/>
    <property type="match status" value="1"/>
</dbReference>
<dbReference type="GO" id="GO:0008081">
    <property type="term" value="F:phosphoric diester hydrolase activity"/>
    <property type="evidence" value="ECO:0007669"/>
    <property type="project" value="InterPro"/>
</dbReference>
<gene>
    <name evidence="1" type="ORF">Xvie_02292</name>
</gene>
<dbReference type="InterPro" id="IPR017946">
    <property type="entry name" value="PLC-like_Pdiesterase_TIM-brl"/>
</dbReference>
<name>A0A1Y2SB75_9GAMM</name>
<dbReference type="AlphaFoldDB" id="A0A1Y2SB75"/>
<dbReference type="OrthoDB" id="2079904at2"/>
<protein>
    <recommendedName>
        <fullName evidence="3">Phosphatidylinositol diacylglycerol-lyase</fullName>
    </recommendedName>
</protein>
<dbReference type="GO" id="GO:0006629">
    <property type="term" value="P:lipid metabolic process"/>
    <property type="evidence" value="ECO:0007669"/>
    <property type="project" value="InterPro"/>
</dbReference>
<proteinExistence type="predicted"/>
<organism evidence="1 2">
    <name type="scientific">Xenorhabdus vietnamensis</name>
    <dbReference type="NCBI Taxonomy" id="351656"/>
    <lineage>
        <taxon>Bacteria</taxon>
        <taxon>Pseudomonadati</taxon>
        <taxon>Pseudomonadota</taxon>
        <taxon>Gammaproteobacteria</taxon>
        <taxon>Enterobacterales</taxon>
        <taxon>Morganellaceae</taxon>
        <taxon>Xenorhabdus</taxon>
    </lineage>
</organism>